<accession>A0A1J5QUN9</accession>
<comment type="caution">
    <text evidence="1">The sequence shown here is derived from an EMBL/GenBank/DDBJ whole genome shotgun (WGS) entry which is preliminary data.</text>
</comment>
<sequence length="230" mass="25622">MRKIGLGGLLILLLTGWPLTAARAGGCPAVPGLAPPRLEFQLLAPRMRLHHDVDLFGLPRVADHMERPPRGWALQGLTVARARLTLTARWRQMALPGGGGVCVWLDSVKAVMGVPEQQVYIAADYPAGSCEYNAILRHERLHVGINARTTAAFAAPMRTLLWQTILDNRPLLIRRDHVDPATVIGRLQDGVRPELARLQSVLRVRNGVIDTPEAYRRQQLQAGCHRWRMR</sequence>
<proteinExistence type="predicted"/>
<protein>
    <submittedName>
        <fullName evidence="1">Uncharacterized protein</fullName>
    </submittedName>
</protein>
<reference evidence="1" key="1">
    <citation type="submission" date="2016-10" db="EMBL/GenBank/DDBJ databases">
        <title>Sequence of Gallionella enrichment culture.</title>
        <authorList>
            <person name="Poehlein A."/>
            <person name="Muehling M."/>
            <person name="Daniel R."/>
        </authorList>
    </citation>
    <scope>NUCLEOTIDE SEQUENCE</scope>
</reference>
<evidence type="ECO:0000313" key="1">
    <source>
        <dbReference type="EMBL" id="OIQ87200.1"/>
    </source>
</evidence>
<organism evidence="1">
    <name type="scientific">mine drainage metagenome</name>
    <dbReference type="NCBI Taxonomy" id="410659"/>
    <lineage>
        <taxon>unclassified sequences</taxon>
        <taxon>metagenomes</taxon>
        <taxon>ecological metagenomes</taxon>
    </lineage>
</organism>
<gene>
    <name evidence="1" type="ORF">GALL_309270</name>
</gene>
<dbReference type="AlphaFoldDB" id="A0A1J5QUN9"/>
<name>A0A1J5QUN9_9ZZZZ</name>
<dbReference type="EMBL" id="MLJW01000434">
    <property type="protein sequence ID" value="OIQ87200.1"/>
    <property type="molecule type" value="Genomic_DNA"/>
</dbReference>